<sequence>MEKQGTSETKGVRMIYTGLVNLSLKLLTSPLSFIFMYLVAHYLSNLKNGIVLFATWQSIFVLIMGYFTIPSDIFSLLTSRYSAENKPVGGALIVNLVSGIASTIVYIILVPYFMQTLGYYDPLAFLVSSLLIVTFYINKVVTAITRGRKPIAIGIASSLFQISRLSFVLLAFYFLHLTIVGVALAYVIGYIAQTIYNLSYINSNLKIDLSITKSIIKKSIVTIIYYLQLIVEASLVWLTLLITHNSIIVSYFESALIIANIVGWSGAVYDGLIAKLGETKSKHVVETAVKLYFIASALFLLLTIVEAHALLYHIRPEYVLSFYTIIILSLSNFVRNLYTIFYYSIFMIDKTMGVEDDLSFKGYTASLNKSNLIFSGLGVFISIVLVYLFRDAQAYIISAIMTIGLLVNSSWMLFSSFKLSKKLYNFKIPSREIISSTVTVLVVILIMWRLSNNVSYEWMVINGIISSGLFLLLTYLLNPFGRSLVKASLREVRKILMSRM</sequence>
<feature type="transmembrane region" description="Helical" evidence="1">
    <location>
        <begin position="371"/>
        <end position="389"/>
    </location>
</feature>
<dbReference type="RefSeq" id="WP_221289412.1">
    <property type="nucleotide sequence ID" value="NZ_AP024597.1"/>
</dbReference>
<organism evidence="2 3">
    <name type="scientific">Stygiolobus caldivivus</name>
    <dbReference type="NCBI Taxonomy" id="2824673"/>
    <lineage>
        <taxon>Archaea</taxon>
        <taxon>Thermoproteota</taxon>
        <taxon>Thermoprotei</taxon>
        <taxon>Sulfolobales</taxon>
        <taxon>Sulfolobaceae</taxon>
        <taxon>Stygiolobus</taxon>
    </lineage>
</organism>
<dbReference type="EMBL" id="AP024597">
    <property type="protein sequence ID" value="BCU69380.1"/>
    <property type="molecule type" value="Genomic_DNA"/>
</dbReference>
<feature type="transmembrane region" description="Helical" evidence="1">
    <location>
        <begin position="179"/>
        <end position="199"/>
    </location>
</feature>
<feature type="transmembrane region" description="Helical" evidence="1">
    <location>
        <begin position="90"/>
        <end position="113"/>
    </location>
</feature>
<feature type="transmembrane region" description="Helical" evidence="1">
    <location>
        <begin position="49"/>
        <end position="69"/>
    </location>
</feature>
<keyword evidence="3" id="KW-1185">Reference proteome</keyword>
<dbReference type="AlphaFoldDB" id="A0A8D5U5E5"/>
<feature type="transmembrane region" description="Helical" evidence="1">
    <location>
        <begin position="220"/>
        <end position="242"/>
    </location>
</feature>
<keyword evidence="1" id="KW-0812">Transmembrane</keyword>
<feature type="transmembrane region" description="Helical" evidence="1">
    <location>
        <begin position="150"/>
        <end position="173"/>
    </location>
</feature>
<evidence type="ECO:0000313" key="2">
    <source>
        <dbReference type="EMBL" id="BCU69380.1"/>
    </source>
</evidence>
<evidence type="ECO:0000313" key="3">
    <source>
        <dbReference type="Proteomes" id="UP000825123"/>
    </source>
</evidence>
<feature type="transmembrane region" description="Helical" evidence="1">
    <location>
        <begin position="395"/>
        <end position="413"/>
    </location>
</feature>
<feature type="transmembrane region" description="Helical" evidence="1">
    <location>
        <begin position="456"/>
        <end position="477"/>
    </location>
</feature>
<reference evidence="2 3" key="1">
    <citation type="submission" date="2021-04" db="EMBL/GenBank/DDBJ databases">
        <title>Complete genome sequence of Stygiolobus sp. KN-1.</title>
        <authorList>
            <person name="Nakamura K."/>
            <person name="Sakai H."/>
            <person name="Kurosawa N."/>
        </authorList>
    </citation>
    <scope>NUCLEOTIDE SEQUENCE [LARGE SCALE GENOMIC DNA]</scope>
    <source>
        <strain evidence="2 3">KN-1</strain>
    </source>
</reference>
<feature type="transmembrane region" description="Helical" evidence="1">
    <location>
        <begin position="433"/>
        <end position="450"/>
    </location>
</feature>
<keyword evidence="1" id="KW-0472">Membrane</keyword>
<feature type="transmembrane region" description="Helical" evidence="1">
    <location>
        <begin position="20"/>
        <end position="43"/>
    </location>
</feature>
<feature type="transmembrane region" description="Helical" evidence="1">
    <location>
        <begin position="119"/>
        <end position="138"/>
    </location>
</feature>
<keyword evidence="1" id="KW-1133">Transmembrane helix</keyword>
<proteinExistence type="predicted"/>
<dbReference type="GeneID" id="66162434"/>
<feature type="transmembrane region" description="Helical" evidence="1">
    <location>
        <begin position="248"/>
        <end position="270"/>
    </location>
</feature>
<gene>
    <name evidence="2" type="ORF">KN1_06770</name>
</gene>
<feature type="transmembrane region" description="Helical" evidence="1">
    <location>
        <begin position="291"/>
        <end position="314"/>
    </location>
</feature>
<protein>
    <submittedName>
        <fullName evidence="2">Uncharacterized protein</fullName>
    </submittedName>
</protein>
<feature type="transmembrane region" description="Helical" evidence="1">
    <location>
        <begin position="320"/>
        <end position="343"/>
    </location>
</feature>
<accession>A0A8D5U5E5</accession>
<name>A0A8D5U5E5_9CREN</name>
<dbReference type="KEGG" id="csty:KN1_06770"/>
<dbReference type="Proteomes" id="UP000825123">
    <property type="component" value="Chromosome"/>
</dbReference>
<evidence type="ECO:0000256" key="1">
    <source>
        <dbReference type="SAM" id="Phobius"/>
    </source>
</evidence>